<evidence type="ECO:0000313" key="2">
    <source>
        <dbReference type="EMBL" id="PWE83320.1"/>
    </source>
</evidence>
<evidence type="ECO:0000256" key="1">
    <source>
        <dbReference type="SAM" id="Phobius"/>
    </source>
</evidence>
<protein>
    <submittedName>
        <fullName evidence="2">Uncharacterized protein</fullName>
    </submittedName>
</protein>
<keyword evidence="1" id="KW-1133">Transmembrane helix</keyword>
<sequence>MSKFFKTQWYKIIYVAAVIIYLFFLNGFNHKLLKCNFENSFKLIEYDDYIALKFFAVALIFIFIGVVIISIDIKRLRIGLEDIVEIVSTIIFIVVLFIMITLIIHFIMIPILQAILTCALLVVGACASASN</sequence>
<reference evidence="2 3" key="1">
    <citation type="submission" date="2014-09" db="EMBL/GenBank/DDBJ databases">
        <title>Butyrate-producing bacteria isolated from human gut.</title>
        <authorList>
            <person name="Zhang Q."/>
            <person name="Zhao L."/>
        </authorList>
    </citation>
    <scope>NUCLEOTIDE SEQUENCE [LARGE SCALE GENOMIC DNA]</scope>
    <source>
        <strain evidence="2 3">R22</strain>
    </source>
</reference>
<evidence type="ECO:0000313" key="3">
    <source>
        <dbReference type="Proteomes" id="UP000245905"/>
    </source>
</evidence>
<dbReference type="AlphaFoldDB" id="A0A2U2EFN3"/>
<gene>
    <name evidence="2" type="ORF">LD38_10660</name>
</gene>
<keyword evidence="1" id="KW-0812">Transmembrane</keyword>
<feature type="transmembrane region" description="Helical" evidence="1">
    <location>
        <begin position="83"/>
        <end position="105"/>
    </location>
</feature>
<proteinExistence type="predicted"/>
<feature type="transmembrane region" description="Helical" evidence="1">
    <location>
        <begin position="49"/>
        <end position="71"/>
    </location>
</feature>
<feature type="transmembrane region" description="Helical" evidence="1">
    <location>
        <begin position="12"/>
        <end position="29"/>
    </location>
</feature>
<dbReference type="EMBL" id="JRFS01000021">
    <property type="protein sequence ID" value="PWE83320.1"/>
    <property type="molecule type" value="Genomic_DNA"/>
</dbReference>
<comment type="caution">
    <text evidence="2">The sequence shown here is derived from an EMBL/GenBank/DDBJ whole genome shotgun (WGS) entry which is preliminary data.</text>
</comment>
<dbReference type="RefSeq" id="WP_109258224.1">
    <property type="nucleotide sequence ID" value="NZ_JRFS01000021.1"/>
</dbReference>
<accession>A0A2U2EFN3</accession>
<name>A0A2U2EFN3_9FIRM</name>
<feature type="transmembrane region" description="Helical" evidence="1">
    <location>
        <begin position="111"/>
        <end position="130"/>
    </location>
</feature>
<dbReference type="Proteomes" id="UP000245905">
    <property type="component" value="Unassembled WGS sequence"/>
</dbReference>
<keyword evidence="1" id="KW-0472">Membrane</keyword>
<organism evidence="2 3">
    <name type="scientific">Agathobacter rectalis</name>
    <dbReference type="NCBI Taxonomy" id="39491"/>
    <lineage>
        <taxon>Bacteria</taxon>
        <taxon>Bacillati</taxon>
        <taxon>Bacillota</taxon>
        <taxon>Clostridia</taxon>
        <taxon>Lachnospirales</taxon>
        <taxon>Lachnospiraceae</taxon>
        <taxon>Agathobacter</taxon>
    </lineage>
</organism>